<dbReference type="InterPro" id="IPR004875">
    <property type="entry name" value="DDE_SF_endonuclease_dom"/>
</dbReference>
<keyword evidence="3" id="KW-1185">Reference proteome</keyword>
<evidence type="ECO:0000259" key="1">
    <source>
        <dbReference type="Pfam" id="PF03184"/>
    </source>
</evidence>
<proteinExistence type="predicted"/>
<dbReference type="GO" id="GO:0003676">
    <property type="term" value="F:nucleic acid binding"/>
    <property type="evidence" value="ECO:0007669"/>
    <property type="project" value="InterPro"/>
</dbReference>
<organism evidence="2 3">
    <name type="scientific">Candolleomyces aberdarensis</name>
    <dbReference type="NCBI Taxonomy" id="2316362"/>
    <lineage>
        <taxon>Eukaryota</taxon>
        <taxon>Fungi</taxon>
        <taxon>Dikarya</taxon>
        <taxon>Basidiomycota</taxon>
        <taxon>Agaricomycotina</taxon>
        <taxon>Agaricomycetes</taxon>
        <taxon>Agaricomycetidae</taxon>
        <taxon>Agaricales</taxon>
        <taxon>Agaricineae</taxon>
        <taxon>Psathyrellaceae</taxon>
        <taxon>Candolleomyces</taxon>
    </lineage>
</organism>
<dbReference type="Pfam" id="PF03184">
    <property type="entry name" value="DDE_1"/>
    <property type="match status" value="1"/>
</dbReference>
<comment type="caution">
    <text evidence="2">The sequence shown here is derived from an EMBL/GenBank/DDBJ whole genome shotgun (WGS) entry which is preliminary data.</text>
</comment>
<evidence type="ECO:0000313" key="3">
    <source>
        <dbReference type="Proteomes" id="UP000290288"/>
    </source>
</evidence>
<dbReference type="AlphaFoldDB" id="A0A4Q2DLL1"/>
<evidence type="ECO:0000313" key="2">
    <source>
        <dbReference type="EMBL" id="RXW20847.1"/>
    </source>
</evidence>
<dbReference type="OrthoDB" id="2917041at2759"/>
<sequence>MQHKQGGANCENVTALVTICADGSVLQPMIIYKGKNIMKKWGENNVLKAMITCLPNGWTDGELAGQWIEHNFDHQTKYKAAGQPQILLLNGHSSHYTHEVLCYACQNNIITE</sequence>
<protein>
    <recommendedName>
        <fullName evidence="1">DDE-1 domain-containing protein</fullName>
    </recommendedName>
</protein>
<dbReference type="Proteomes" id="UP000290288">
    <property type="component" value="Unassembled WGS sequence"/>
</dbReference>
<dbReference type="EMBL" id="SDEE01000131">
    <property type="protein sequence ID" value="RXW20847.1"/>
    <property type="molecule type" value="Genomic_DNA"/>
</dbReference>
<gene>
    <name evidence="2" type="ORF">EST38_g5024</name>
</gene>
<accession>A0A4Q2DLL1</accession>
<dbReference type="STRING" id="2316362.A0A4Q2DLL1"/>
<reference evidence="2 3" key="1">
    <citation type="submission" date="2019-01" db="EMBL/GenBank/DDBJ databases">
        <title>Draft genome sequence of Psathyrella aberdarensis IHI B618.</title>
        <authorList>
            <person name="Buettner E."/>
            <person name="Kellner H."/>
        </authorList>
    </citation>
    <scope>NUCLEOTIDE SEQUENCE [LARGE SCALE GENOMIC DNA]</scope>
    <source>
        <strain evidence="2 3">IHI B618</strain>
    </source>
</reference>
<feature type="domain" description="DDE-1" evidence="1">
    <location>
        <begin position="13"/>
        <end position="108"/>
    </location>
</feature>
<name>A0A4Q2DLL1_9AGAR</name>